<dbReference type="SMART" id="SM00871">
    <property type="entry name" value="AraC_E_bind"/>
    <property type="match status" value="1"/>
</dbReference>
<dbReference type="InterPro" id="IPR011256">
    <property type="entry name" value="Reg_factor_effector_dom_sf"/>
</dbReference>
<dbReference type="EMBL" id="ACKY01000011">
    <property type="protein sequence ID" value="EEV89677.1"/>
    <property type="molecule type" value="Genomic_DNA"/>
</dbReference>
<dbReference type="Pfam" id="PF12833">
    <property type="entry name" value="HTH_18"/>
    <property type="match status" value="1"/>
</dbReference>
<dbReference type="PANTHER" id="PTHR40055:SF1">
    <property type="entry name" value="TRANSCRIPTIONAL REGULATOR YGIV-RELATED"/>
    <property type="match status" value="1"/>
</dbReference>
<dbReference type="STRING" id="2718.CHUV0807_0356"/>
<evidence type="ECO:0000313" key="5">
    <source>
        <dbReference type="EMBL" id="EEV89677.1"/>
    </source>
</evidence>
<dbReference type="GeneID" id="84789269"/>
<dbReference type="Pfam" id="PF06445">
    <property type="entry name" value="GyrI-like"/>
    <property type="match status" value="1"/>
</dbReference>
<dbReference type="SUPFAM" id="SSF46689">
    <property type="entry name" value="Homeodomain-like"/>
    <property type="match status" value="2"/>
</dbReference>
<dbReference type="PROSITE" id="PS01124">
    <property type="entry name" value="HTH_ARAC_FAMILY_2"/>
    <property type="match status" value="1"/>
</dbReference>
<dbReference type="HOGENOM" id="CLU_000445_81_1_6"/>
<dbReference type="PANTHER" id="PTHR40055">
    <property type="entry name" value="TRANSCRIPTIONAL REGULATOR YGIV-RELATED"/>
    <property type="match status" value="1"/>
</dbReference>
<dbReference type="InterPro" id="IPR010499">
    <property type="entry name" value="AraC_E-bd"/>
</dbReference>
<dbReference type="SUPFAM" id="SSF55136">
    <property type="entry name" value="Probable bacterial effector-binding domain"/>
    <property type="match status" value="1"/>
</dbReference>
<dbReference type="InterPro" id="IPR018062">
    <property type="entry name" value="HTH_AraC-typ_CS"/>
</dbReference>
<comment type="caution">
    <text evidence="5">The sequence shown here is derived from an EMBL/GenBank/DDBJ whole genome shotgun (WGS) entry which is preliminary data.</text>
</comment>
<gene>
    <name evidence="5" type="ORF">HMPREF0198_0239</name>
</gene>
<dbReference type="AlphaFoldDB" id="C8N6W3"/>
<keyword evidence="2" id="KW-0238">DNA-binding</keyword>
<organism evidence="5 6">
    <name type="scientific">Cardiobacterium hominis (strain ATCC 15826 / DSM 8339 / NCTC 10426 / 6573)</name>
    <dbReference type="NCBI Taxonomy" id="638300"/>
    <lineage>
        <taxon>Bacteria</taxon>
        <taxon>Pseudomonadati</taxon>
        <taxon>Pseudomonadota</taxon>
        <taxon>Gammaproteobacteria</taxon>
        <taxon>Cardiobacteriales</taxon>
        <taxon>Cardiobacteriaceae</taxon>
        <taxon>Cardiobacterium</taxon>
    </lineage>
</organism>
<feature type="domain" description="HTH araC/xylS-type" evidence="4">
    <location>
        <begin position="10"/>
        <end position="109"/>
    </location>
</feature>
<dbReference type="Gene3D" id="1.10.10.60">
    <property type="entry name" value="Homeodomain-like"/>
    <property type="match status" value="2"/>
</dbReference>
<dbReference type="InterPro" id="IPR050908">
    <property type="entry name" value="SmbC-like"/>
</dbReference>
<evidence type="ECO:0000256" key="1">
    <source>
        <dbReference type="ARBA" id="ARBA00023015"/>
    </source>
</evidence>
<dbReference type="InterPro" id="IPR029442">
    <property type="entry name" value="GyrI-like"/>
</dbReference>
<keyword evidence="1" id="KW-0805">Transcription regulation</keyword>
<sequence>MFVDYRERLRPVIRYLEQHYREPLDLAVLAERAALSPYHFHRVYKAVTGETPAATVRRLRLENIARQLFFAANADITTLALEHGYASSQALAKAFRAHFGMTARDIRACRDFESWMQAMQNSKIGYLLHKNGHAAHAANGDTAPVINPQEQAMTTDMQTTTLAPCTVAYIRVTGEYGKNYEPATNRLYQWAGAHGLADGECLFIYLDSPEITPADKCRTDICLTVPDDTATGNGIEKRHLPGGSYALIRRSVTDPAQYRVYWEEIMSAVIAAQLEIDDRPCFEQYHHYDAATGKADVSFCVAVVL</sequence>
<dbReference type="GO" id="GO:0003700">
    <property type="term" value="F:DNA-binding transcription factor activity"/>
    <property type="evidence" value="ECO:0007669"/>
    <property type="project" value="InterPro"/>
</dbReference>
<evidence type="ECO:0000256" key="3">
    <source>
        <dbReference type="ARBA" id="ARBA00023163"/>
    </source>
</evidence>
<accession>C8N6W3</accession>
<dbReference type="SMART" id="SM00342">
    <property type="entry name" value="HTH_ARAC"/>
    <property type="match status" value="1"/>
</dbReference>
<dbReference type="OrthoDB" id="282744at2"/>
<dbReference type="InterPro" id="IPR009057">
    <property type="entry name" value="Homeodomain-like_sf"/>
</dbReference>
<protein>
    <submittedName>
        <fullName evidence="5">Transcriptional regulator, effector binding domain protein</fullName>
    </submittedName>
</protein>
<dbReference type="Gene3D" id="3.20.80.10">
    <property type="entry name" value="Regulatory factor, effector binding domain"/>
    <property type="match status" value="1"/>
</dbReference>
<dbReference type="Proteomes" id="UP000004870">
    <property type="component" value="Unassembled WGS sequence"/>
</dbReference>
<dbReference type="GO" id="GO:0043565">
    <property type="term" value="F:sequence-specific DNA binding"/>
    <property type="evidence" value="ECO:0007669"/>
    <property type="project" value="InterPro"/>
</dbReference>
<keyword evidence="3" id="KW-0804">Transcription</keyword>
<reference evidence="5 6" key="1">
    <citation type="submission" date="2009-08" db="EMBL/GenBank/DDBJ databases">
        <authorList>
            <person name="Qin X."/>
            <person name="Bachman B."/>
            <person name="Battles P."/>
            <person name="Bell A."/>
            <person name="Bess C."/>
            <person name="Bickham C."/>
            <person name="Chaboub L."/>
            <person name="Chen D."/>
            <person name="Coyle M."/>
            <person name="Deiros D.R."/>
            <person name="Dinh H."/>
            <person name="Forbes L."/>
            <person name="Fowler G."/>
            <person name="Francisco L."/>
            <person name="Fu Q."/>
            <person name="Gubbala S."/>
            <person name="Hale W."/>
            <person name="Han Y."/>
            <person name="Hemphill L."/>
            <person name="Highlander S.K."/>
            <person name="Hirani K."/>
            <person name="Hogues M."/>
            <person name="Jackson L."/>
            <person name="Jakkamsetti A."/>
            <person name="Javaid M."/>
            <person name="Jiang H."/>
            <person name="Korchina V."/>
            <person name="Kovar C."/>
            <person name="Lara F."/>
            <person name="Lee S."/>
            <person name="Mata R."/>
            <person name="Mathew T."/>
            <person name="Moen C."/>
            <person name="Morales K."/>
            <person name="Munidasa M."/>
            <person name="Nazareth L."/>
            <person name="Ngo R."/>
            <person name="Nguyen L."/>
            <person name="Okwuonu G."/>
            <person name="Ongeri F."/>
            <person name="Patil S."/>
            <person name="Petrosino J."/>
            <person name="Pham C."/>
            <person name="Pham P."/>
            <person name="Pu L.-L."/>
            <person name="Puazo M."/>
            <person name="Raj R."/>
            <person name="Reid J."/>
            <person name="Rouhana J."/>
            <person name="Saada N."/>
            <person name="Shang Y."/>
            <person name="Simmons D."/>
            <person name="Thornton R."/>
            <person name="Warren J."/>
            <person name="Weissenberger G."/>
            <person name="Zhang J."/>
            <person name="Zhang L."/>
            <person name="Zhou C."/>
            <person name="Zhu D."/>
            <person name="Muzny D."/>
            <person name="Worley K."/>
            <person name="Gibbs R."/>
        </authorList>
    </citation>
    <scope>NUCLEOTIDE SEQUENCE [LARGE SCALE GENOMIC DNA]</scope>
    <source>
        <strain evidence="6">ATCC 15826 / DSM 8339 / NCTC 10426 / 6573</strain>
    </source>
</reference>
<name>C8N6W3_CARH6</name>
<dbReference type="InterPro" id="IPR018060">
    <property type="entry name" value="HTH_AraC"/>
</dbReference>
<evidence type="ECO:0000256" key="2">
    <source>
        <dbReference type="ARBA" id="ARBA00023125"/>
    </source>
</evidence>
<proteinExistence type="predicted"/>
<keyword evidence="6" id="KW-1185">Reference proteome</keyword>
<dbReference type="RefSeq" id="WP_004139227.1">
    <property type="nucleotide sequence ID" value="NZ_GG694025.1"/>
</dbReference>
<evidence type="ECO:0000259" key="4">
    <source>
        <dbReference type="PROSITE" id="PS01124"/>
    </source>
</evidence>
<evidence type="ECO:0000313" key="6">
    <source>
        <dbReference type="Proteomes" id="UP000004870"/>
    </source>
</evidence>
<dbReference type="PROSITE" id="PS00041">
    <property type="entry name" value="HTH_ARAC_FAMILY_1"/>
    <property type="match status" value="1"/>
</dbReference>